<evidence type="ECO:0000313" key="2">
    <source>
        <dbReference type="EMBL" id="HHE55496.1"/>
    </source>
</evidence>
<gene>
    <name evidence="2" type="ORF">ENL21_06915</name>
</gene>
<dbReference type="Gene3D" id="2.40.160.60">
    <property type="entry name" value="Outer membrane protein transport protein (OMPP1/FadL/TodX)"/>
    <property type="match status" value="1"/>
</dbReference>
<reference evidence="2" key="1">
    <citation type="journal article" date="2020" name="mSystems">
        <title>Genome- and Community-Level Interaction Insights into Carbon Utilization and Element Cycling Functions of Hydrothermarchaeota in Hydrothermal Sediment.</title>
        <authorList>
            <person name="Zhou Z."/>
            <person name="Liu Y."/>
            <person name="Xu W."/>
            <person name="Pan J."/>
            <person name="Luo Z.H."/>
            <person name="Li M."/>
        </authorList>
    </citation>
    <scope>NUCLEOTIDE SEQUENCE [LARGE SCALE GENOMIC DNA]</scope>
    <source>
        <strain evidence="2">HyVt-76</strain>
    </source>
</reference>
<comment type="caution">
    <text evidence="2">The sequence shown here is derived from an EMBL/GenBank/DDBJ whole genome shotgun (WGS) entry which is preliminary data.</text>
</comment>
<dbReference type="AlphaFoldDB" id="A0A7V5LJG8"/>
<evidence type="ECO:0000259" key="1">
    <source>
        <dbReference type="Pfam" id="PF18990"/>
    </source>
</evidence>
<organism evidence="2">
    <name type="scientific">Caldithrix abyssi</name>
    <dbReference type="NCBI Taxonomy" id="187145"/>
    <lineage>
        <taxon>Bacteria</taxon>
        <taxon>Pseudomonadati</taxon>
        <taxon>Calditrichota</taxon>
        <taxon>Calditrichia</taxon>
        <taxon>Calditrichales</taxon>
        <taxon>Calditrichaceae</taxon>
        <taxon>Caldithrix</taxon>
    </lineage>
</organism>
<protein>
    <recommendedName>
        <fullName evidence="1">DUF5723 domain-containing protein</fullName>
    </recommendedName>
</protein>
<dbReference type="InterPro" id="IPR043781">
    <property type="entry name" value="DUF5723"/>
</dbReference>
<dbReference type="EMBL" id="DRTD01000512">
    <property type="protein sequence ID" value="HHE55496.1"/>
    <property type="molecule type" value="Genomic_DNA"/>
</dbReference>
<proteinExistence type="predicted"/>
<accession>A0A7V5LJG8</accession>
<dbReference type="Proteomes" id="UP000886111">
    <property type="component" value="Unassembled WGS sequence"/>
</dbReference>
<sequence>MKKVLIILSLATGLWAQGFDGVALGLGDNYATLSRGVHALNYNPANVALPRGNIFEFNLIGLNIGLFNNSFSLDTYNRFFVTDEEENRWSKSDRNEFLDLIPDAGLKLNSQITANAFGFAFNNFALAVQPVVVGQINTFKDKALLDMGFFGDHVTKNYERNFDDVLQGSSFGAVKVSLAYAYPFLQIQKYLPDFPYLAVGIGVNYYISMAVAQIENSAAWVKRTQFDDYEVDEISVDMQAKTALSEGTSPVGKGRSFNFGLATQFKEKWQFSLSFIDLGGSVHYSEKTERHKINMYGKAIVYHPFDEDPETEDSSVDTTETIEPFDVDVPSKMRLGAAYQFKKNLVFTAEYVQGLDHSFGNSTTPRIGAGVFYKPLWWLPLRGGFSLGGNNGFIIALGSGIDLKYMTIDFSYAMKNALWPTHSEGLFTGISLMIKL</sequence>
<name>A0A7V5LJG8_CALAY</name>
<dbReference type="Pfam" id="PF18990">
    <property type="entry name" value="DUF5723"/>
    <property type="match status" value="1"/>
</dbReference>
<feature type="domain" description="DUF5723" evidence="1">
    <location>
        <begin position="56"/>
        <end position="403"/>
    </location>
</feature>